<organism evidence="6 7">
    <name type="scientific">Hondaea fermentalgiana</name>
    <dbReference type="NCBI Taxonomy" id="2315210"/>
    <lineage>
        <taxon>Eukaryota</taxon>
        <taxon>Sar</taxon>
        <taxon>Stramenopiles</taxon>
        <taxon>Bigyra</taxon>
        <taxon>Labyrinthulomycetes</taxon>
        <taxon>Thraustochytrida</taxon>
        <taxon>Thraustochytriidae</taxon>
        <taxon>Hondaea</taxon>
    </lineage>
</organism>
<accession>A0A2R5GL19</accession>
<comment type="caution">
    <text evidence="6">The sequence shown here is derived from an EMBL/GenBank/DDBJ whole genome shotgun (WGS) entry which is preliminary data.</text>
</comment>
<dbReference type="Pfam" id="PF00200">
    <property type="entry name" value="Disintegrin"/>
    <property type="match status" value="1"/>
</dbReference>
<feature type="binding site" evidence="1">
    <location>
        <position position="372"/>
    </location>
    <ligand>
        <name>Zn(2+)</name>
        <dbReference type="ChEBI" id="CHEBI:29105"/>
        <note>catalytic</note>
    </ligand>
</feature>
<dbReference type="InParanoid" id="A0A2R5GL19"/>
<evidence type="ECO:0000256" key="2">
    <source>
        <dbReference type="SAM" id="MobiDB-lite"/>
    </source>
</evidence>
<dbReference type="SUPFAM" id="SSF55486">
    <property type="entry name" value="Metalloproteases ('zincins'), catalytic domain"/>
    <property type="match status" value="1"/>
</dbReference>
<dbReference type="SMART" id="SM00608">
    <property type="entry name" value="ACR"/>
    <property type="match status" value="1"/>
</dbReference>
<keyword evidence="3" id="KW-1133">Transmembrane helix</keyword>
<keyword evidence="1" id="KW-0862">Zinc</keyword>
<dbReference type="SMART" id="SM00050">
    <property type="entry name" value="DISIN"/>
    <property type="match status" value="1"/>
</dbReference>
<dbReference type="Pfam" id="PF01421">
    <property type="entry name" value="Reprolysin"/>
    <property type="match status" value="1"/>
</dbReference>
<gene>
    <name evidence="6" type="ORF">FCC1311_075592</name>
</gene>
<evidence type="ECO:0000313" key="6">
    <source>
        <dbReference type="EMBL" id="GBG31335.1"/>
    </source>
</evidence>
<dbReference type="InterPro" id="IPR006586">
    <property type="entry name" value="ADAM_Cys-rich"/>
</dbReference>
<dbReference type="PANTHER" id="PTHR11905">
    <property type="entry name" value="ADAM A DISINTEGRIN AND METALLOPROTEASE DOMAIN"/>
    <property type="match status" value="1"/>
</dbReference>
<sequence length="1088" mass="116186">MALASLLTPARAVWDWEQTRARLEEVGLPYELVDVDVEAAALAEEDGGRALRIEFGAFERTWRFDLEQDTALFPGGVLEHKHVNAAGKTIETRQERMDCFYRTKQSDGHVVLANNCGDKISATIETDQGRLALVPVMPARGARPARSLVYWIDSRLDKPFSCEHMHAPENALAKEIDLEAALGIDLHRDLAGDLLIGDAAPAENTATRLRPRGLASKTEKFIKLVIVNDNARFNEYGDQTHMNSAQILQSTVELYNKLNDITSSFTLTIQVVGMITFAHKDFWTPEMTSDGEVNEEVLLQDFSTWRAQLIGDNDIVDHGVAQLLSGLTFRDQTVGLAHVDVLCSKSSGTGVVQATDAQLSTVAAILAHELAHNLGVKHTNTYLGEDTLVEEPCTAGSWIMDPSGVNERTWSSCSAGWIEMAFSETSYPLGCSGGDCLYRPSYGRRYSTCADDAATSIWTLEPACGNGVRETGEDCDCGQDDCGELDPCCDGATCSLLQDATCSADDICCDASTCQPRAAEEAYECRASVDDDCDSAEVCDGISASCPYNSYEENGSTCGDRGACFIGECKSHVEQCGSFGYVPCPAHNHNDGDDSCGSLYCRTDSSSDSCFKVSGSSDSGTLVEDGTTCGGNLEDGQDPSERGVCSGSTCVTAGDLQAPSSITCFNGLLDDGETDVDCGGTCSPCLPGEVCLTDDDCFSTSGQPAYCKKENTPAPTSSPVALVDPPVGYTCRSYDDDPETCAEYSACVYLEDFSQCKPTGALPPNTGKCDSQKKEESCISWWECTWDESASACNHVPTPAPTALEPGVCTSSVSSTSSGDDDEESDSPFDNLLKLLQENKITAIASAGGALVFGLLLMFCVCRRHCRKPSDAELRRRASAAALKRNSRRPSALGTATSLHTASEAMSSPRSNSSSSASLSTASGRSSRSATLTTNNSTSAAAVVDSGTSAATSPTSQRAADNLAMCPECVVHYSNPNNVRGLCNSCEAKRKSRIAFLVENAGGLPAPTNAWKPFSEQQYQRSSSLGVFCLFINERLECRCCDAAIPYTDLACGEPSRTIGDLCAATSDCRGIASTTARTPSPEPPRFR</sequence>
<feature type="region of interest" description="Disordered" evidence="2">
    <location>
        <begin position="873"/>
        <end position="954"/>
    </location>
</feature>
<dbReference type="PROSITE" id="PS50214">
    <property type="entry name" value="DISINTEGRIN_2"/>
    <property type="match status" value="1"/>
</dbReference>
<dbReference type="Gene3D" id="4.10.70.10">
    <property type="entry name" value="Disintegrin domain"/>
    <property type="match status" value="1"/>
</dbReference>
<feature type="domain" description="Peptidase M12B" evidence="5">
    <location>
        <begin position="220"/>
        <end position="414"/>
    </location>
</feature>
<feature type="binding site" evidence="1">
    <location>
        <position position="378"/>
    </location>
    <ligand>
        <name>Zn(2+)</name>
        <dbReference type="ChEBI" id="CHEBI:29105"/>
        <note>catalytic</note>
    </ligand>
</feature>
<feature type="domain" description="Disintegrin" evidence="4">
    <location>
        <begin position="461"/>
        <end position="554"/>
    </location>
</feature>
<keyword evidence="3" id="KW-0812">Transmembrane</keyword>
<dbReference type="GO" id="GO:0004222">
    <property type="term" value="F:metalloendopeptidase activity"/>
    <property type="evidence" value="ECO:0007669"/>
    <property type="project" value="InterPro"/>
</dbReference>
<proteinExistence type="predicted"/>
<dbReference type="InterPro" id="IPR001590">
    <property type="entry name" value="Peptidase_M12B"/>
</dbReference>
<feature type="compositionally biased region" description="Low complexity" evidence="2">
    <location>
        <begin position="807"/>
        <end position="818"/>
    </location>
</feature>
<dbReference type="PROSITE" id="PS50215">
    <property type="entry name" value="ADAM_MEPRO"/>
    <property type="match status" value="1"/>
</dbReference>
<dbReference type="OrthoDB" id="5951731at2759"/>
<dbReference type="Gene3D" id="3.40.390.10">
    <property type="entry name" value="Collagenase (Catalytic Domain)"/>
    <property type="match status" value="1"/>
</dbReference>
<evidence type="ECO:0000256" key="3">
    <source>
        <dbReference type="SAM" id="Phobius"/>
    </source>
</evidence>
<evidence type="ECO:0000256" key="1">
    <source>
        <dbReference type="PROSITE-ProRule" id="PRU00276"/>
    </source>
</evidence>
<dbReference type="GO" id="GO:0006508">
    <property type="term" value="P:proteolysis"/>
    <property type="evidence" value="ECO:0007669"/>
    <property type="project" value="InterPro"/>
</dbReference>
<dbReference type="SUPFAM" id="SSF57552">
    <property type="entry name" value="Blood coagulation inhibitor (disintegrin)"/>
    <property type="match status" value="1"/>
</dbReference>
<dbReference type="AlphaFoldDB" id="A0A2R5GL19"/>
<dbReference type="PANTHER" id="PTHR11905:SF159">
    <property type="entry name" value="ADAM METALLOPROTEASE"/>
    <property type="match status" value="1"/>
</dbReference>
<feature type="compositionally biased region" description="Low complexity" evidence="2">
    <location>
        <begin position="902"/>
        <end position="942"/>
    </location>
</feature>
<dbReference type="Proteomes" id="UP000241890">
    <property type="component" value="Unassembled WGS sequence"/>
</dbReference>
<name>A0A2R5GL19_9STRA</name>
<keyword evidence="3" id="KW-0472">Membrane</keyword>
<evidence type="ECO:0000259" key="4">
    <source>
        <dbReference type="PROSITE" id="PS50214"/>
    </source>
</evidence>
<dbReference type="InterPro" id="IPR036436">
    <property type="entry name" value="Disintegrin_dom_sf"/>
</dbReference>
<evidence type="ECO:0000259" key="5">
    <source>
        <dbReference type="PROSITE" id="PS50215"/>
    </source>
</evidence>
<dbReference type="GO" id="GO:0007229">
    <property type="term" value="P:integrin-mediated signaling pathway"/>
    <property type="evidence" value="ECO:0007669"/>
    <property type="project" value="UniProtKB-KW"/>
</dbReference>
<dbReference type="InterPro" id="IPR024079">
    <property type="entry name" value="MetalloPept_cat_dom_sf"/>
</dbReference>
<keyword evidence="7" id="KW-1185">Reference proteome</keyword>
<comment type="caution">
    <text evidence="1">Lacks conserved residue(s) required for the propagation of feature annotation.</text>
</comment>
<evidence type="ECO:0000313" key="7">
    <source>
        <dbReference type="Proteomes" id="UP000241890"/>
    </source>
</evidence>
<reference evidence="6 7" key="1">
    <citation type="submission" date="2017-12" db="EMBL/GenBank/DDBJ databases">
        <title>Sequencing, de novo assembly and annotation of complete genome of a new Thraustochytrid species, strain FCC1311.</title>
        <authorList>
            <person name="Sedici K."/>
            <person name="Godart F."/>
            <person name="Aiese Cigliano R."/>
            <person name="Sanseverino W."/>
            <person name="Barakat M."/>
            <person name="Ortet P."/>
            <person name="Marechal E."/>
            <person name="Cagnac O."/>
            <person name="Amato A."/>
        </authorList>
    </citation>
    <scope>NUCLEOTIDE SEQUENCE [LARGE SCALE GENOMIC DNA]</scope>
</reference>
<dbReference type="EMBL" id="BEYU01000095">
    <property type="protein sequence ID" value="GBG31335.1"/>
    <property type="molecule type" value="Genomic_DNA"/>
</dbReference>
<dbReference type="InterPro" id="IPR001762">
    <property type="entry name" value="Disintegrin_dom"/>
</dbReference>
<feature type="active site" evidence="1">
    <location>
        <position position="369"/>
    </location>
</feature>
<dbReference type="GO" id="GO:0046872">
    <property type="term" value="F:metal ion binding"/>
    <property type="evidence" value="ECO:0007669"/>
    <property type="project" value="UniProtKB-KW"/>
</dbReference>
<feature type="region of interest" description="Disordered" evidence="2">
    <location>
        <begin position="804"/>
        <end position="827"/>
    </location>
</feature>
<feature type="transmembrane region" description="Helical" evidence="3">
    <location>
        <begin position="841"/>
        <end position="861"/>
    </location>
</feature>
<keyword evidence="6" id="KW-0401">Integrin</keyword>
<keyword evidence="1" id="KW-0479">Metal-binding</keyword>
<protein>
    <submittedName>
        <fullName evidence="6">Zinc metalloproteinase-disintegrin-like</fullName>
    </submittedName>
</protein>
<feature type="binding site" evidence="1">
    <location>
        <position position="368"/>
    </location>
    <ligand>
        <name>Zn(2+)</name>
        <dbReference type="ChEBI" id="CHEBI:29105"/>
        <note>catalytic</note>
    </ligand>
</feature>